<name>A0AAU8JHA1_9CYAN</name>
<protein>
    <submittedName>
        <fullName evidence="6">Tetratricopeptide repeat protein</fullName>
    </submittedName>
</protein>
<dbReference type="InterPro" id="IPR011600">
    <property type="entry name" value="Pept_C14_caspase"/>
</dbReference>
<dbReference type="InterPro" id="IPR036388">
    <property type="entry name" value="WH-like_DNA-bd_sf"/>
</dbReference>
<proteinExistence type="predicted"/>
<evidence type="ECO:0000256" key="1">
    <source>
        <dbReference type="ARBA" id="ARBA00004496"/>
    </source>
</evidence>
<accession>A0AAU8JHA1</accession>
<evidence type="ECO:0000313" key="6">
    <source>
        <dbReference type="EMBL" id="XCM38625.1"/>
    </source>
</evidence>
<dbReference type="SUPFAM" id="SSF52129">
    <property type="entry name" value="Caspase-like"/>
    <property type="match status" value="1"/>
</dbReference>
<dbReference type="GO" id="GO:0004197">
    <property type="term" value="F:cysteine-type endopeptidase activity"/>
    <property type="evidence" value="ECO:0007669"/>
    <property type="project" value="InterPro"/>
</dbReference>
<dbReference type="PANTHER" id="PTHR45954:SF1">
    <property type="entry name" value="LD33695P"/>
    <property type="match status" value="1"/>
</dbReference>
<evidence type="ECO:0000256" key="4">
    <source>
        <dbReference type="PROSITE-ProRule" id="PRU00339"/>
    </source>
</evidence>
<evidence type="ECO:0000259" key="5">
    <source>
        <dbReference type="PROSITE" id="PS50837"/>
    </source>
</evidence>
<dbReference type="InterPro" id="IPR011990">
    <property type="entry name" value="TPR-like_helical_dom_sf"/>
</dbReference>
<dbReference type="SUPFAM" id="SSF52540">
    <property type="entry name" value="P-loop containing nucleoside triphosphate hydrolases"/>
    <property type="match status" value="1"/>
</dbReference>
<dbReference type="PANTHER" id="PTHR45954">
    <property type="entry name" value="LD33695P"/>
    <property type="match status" value="1"/>
</dbReference>
<reference evidence="6" key="1">
    <citation type="submission" date="2024-07" db="EMBL/GenBank/DDBJ databases">
        <authorList>
            <person name="Kim Y.J."/>
            <person name="Jeong J.Y."/>
        </authorList>
    </citation>
    <scope>NUCLEOTIDE SEQUENCE</scope>
    <source>
        <strain evidence="6">GIHE-MW2</strain>
    </source>
</reference>
<keyword evidence="3" id="KW-0677">Repeat</keyword>
<dbReference type="InterPro" id="IPR019734">
    <property type="entry name" value="TPR_rpt"/>
</dbReference>
<feature type="repeat" description="TPR" evidence="4">
    <location>
        <begin position="924"/>
        <end position="957"/>
    </location>
</feature>
<dbReference type="InterPro" id="IPR049945">
    <property type="entry name" value="AAA_22"/>
</dbReference>
<organism evidence="6">
    <name type="scientific">Planktothricoides raciborskii GIHE-MW2</name>
    <dbReference type="NCBI Taxonomy" id="2792601"/>
    <lineage>
        <taxon>Bacteria</taxon>
        <taxon>Bacillati</taxon>
        <taxon>Cyanobacteriota</taxon>
        <taxon>Cyanophyceae</taxon>
        <taxon>Oscillatoriophycideae</taxon>
        <taxon>Oscillatoriales</taxon>
        <taxon>Oscillatoriaceae</taxon>
        <taxon>Planktothricoides</taxon>
    </lineage>
</organism>
<feature type="repeat" description="TPR" evidence="4">
    <location>
        <begin position="804"/>
        <end position="837"/>
    </location>
</feature>
<dbReference type="GO" id="GO:0016887">
    <property type="term" value="F:ATP hydrolysis activity"/>
    <property type="evidence" value="ECO:0007669"/>
    <property type="project" value="InterPro"/>
</dbReference>
<dbReference type="GO" id="GO:0001965">
    <property type="term" value="F:G-protein alpha-subunit binding"/>
    <property type="evidence" value="ECO:0007669"/>
    <property type="project" value="TreeGrafter"/>
</dbReference>
<dbReference type="Gene3D" id="1.10.10.10">
    <property type="entry name" value="Winged helix-like DNA-binding domain superfamily/Winged helix DNA-binding domain"/>
    <property type="match status" value="1"/>
</dbReference>
<dbReference type="InterPro" id="IPR007111">
    <property type="entry name" value="NACHT_NTPase"/>
</dbReference>
<dbReference type="InterPro" id="IPR029030">
    <property type="entry name" value="Caspase-like_dom_sf"/>
</dbReference>
<keyword evidence="2" id="KW-0963">Cytoplasm</keyword>
<evidence type="ECO:0000256" key="2">
    <source>
        <dbReference type="ARBA" id="ARBA00022490"/>
    </source>
</evidence>
<dbReference type="InterPro" id="IPR052386">
    <property type="entry name" value="GPSM"/>
</dbReference>
<comment type="subcellular location">
    <subcellularLocation>
        <location evidence="1">Cytoplasm</location>
    </subcellularLocation>
</comment>
<feature type="repeat" description="TPR" evidence="4">
    <location>
        <begin position="884"/>
        <end position="917"/>
    </location>
</feature>
<dbReference type="Pfam" id="PF13401">
    <property type="entry name" value="AAA_22"/>
    <property type="match status" value="1"/>
</dbReference>
<dbReference type="GO" id="GO:0005938">
    <property type="term" value="C:cell cortex"/>
    <property type="evidence" value="ECO:0007669"/>
    <property type="project" value="TreeGrafter"/>
</dbReference>
<keyword evidence="4" id="KW-0802">TPR repeat</keyword>
<dbReference type="Gene3D" id="1.25.40.10">
    <property type="entry name" value="Tetratricopeptide repeat domain"/>
    <property type="match status" value="2"/>
</dbReference>
<dbReference type="SUPFAM" id="SSF48452">
    <property type="entry name" value="TPR-like"/>
    <property type="match status" value="2"/>
</dbReference>
<dbReference type="GO" id="GO:0005092">
    <property type="term" value="F:GDP-dissociation inhibitor activity"/>
    <property type="evidence" value="ECO:0007669"/>
    <property type="project" value="TreeGrafter"/>
</dbReference>
<feature type="repeat" description="TPR" evidence="4">
    <location>
        <begin position="764"/>
        <end position="797"/>
    </location>
</feature>
<dbReference type="EMBL" id="CP159837">
    <property type="protein sequence ID" value="XCM38625.1"/>
    <property type="molecule type" value="Genomic_DNA"/>
</dbReference>
<dbReference type="SMART" id="SM00028">
    <property type="entry name" value="TPR"/>
    <property type="match status" value="8"/>
</dbReference>
<dbReference type="RefSeq" id="WP_354635866.1">
    <property type="nucleotide sequence ID" value="NZ_CP159837.1"/>
</dbReference>
<dbReference type="Pfam" id="PF00656">
    <property type="entry name" value="Peptidase_C14"/>
    <property type="match status" value="1"/>
</dbReference>
<dbReference type="Pfam" id="PF13424">
    <property type="entry name" value="TPR_12"/>
    <property type="match status" value="2"/>
</dbReference>
<dbReference type="Pfam" id="PF13176">
    <property type="entry name" value="TPR_7"/>
    <property type="match status" value="2"/>
</dbReference>
<dbReference type="AlphaFoldDB" id="A0AAU8JHA1"/>
<dbReference type="PROSITE" id="PS50005">
    <property type="entry name" value="TPR"/>
    <property type="match status" value="4"/>
</dbReference>
<evidence type="ECO:0000256" key="3">
    <source>
        <dbReference type="ARBA" id="ARBA00022737"/>
    </source>
</evidence>
<gene>
    <name evidence="6" type="ORF">ABWT76_001485</name>
</gene>
<dbReference type="Gene3D" id="3.40.50.300">
    <property type="entry name" value="P-loop containing nucleotide triphosphate hydrolases"/>
    <property type="match status" value="1"/>
</dbReference>
<dbReference type="PROSITE" id="PS50837">
    <property type="entry name" value="NACHT"/>
    <property type="match status" value="1"/>
</dbReference>
<dbReference type="Gene3D" id="3.40.50.1460">
    <property type="match status" value="1"/>
</dbReference>
<feature type="domain" description="NACHT" evidence="5">
    <location>
        <begin position="299"/>
        <end position="399"/>
    </location>
</feature>
<sequence>MSRDALVVGISTYQYPKLNKLEAPAKDAEDIAQCLESSLLPFQVKRLPEIVDKENNRLKVGKKTEVSLTQLKQELFKLFKPKGSVITDTGLFYFSGHGLYDQLTEEGYLATSDANPDQGNWGFPLHTLRKLLQDSPVRQQIIWLDCCHSGSLIVLNEANPGKDPDHSRCFIAASRDIEVAYQLVSGSHGVLTDALLEGLDPNRVSGEWIDTLSLSAFVSQYLQKVHPTYPQKPLFINDGQVINLIRTQEKQESESKSDPPPPKTTVGLENIAEIPVWVGRDALIQELKAKLLAPETAPKVLAIIGQGGIGKTSLGVKLLESLGVQLQPPNLTETCVYEKVLYFKVYPGTSFDDVAEFLLRGLDMETVEPLKTPEEKIRNVLEGLTKQRGVVVLDNLEDILHPGSATNPGKALSGEWGQLLNRFVYGNHCSTIMLTSREFPVDLADPRARTGNPDPKLVELLTLVGVSDEAGVEILRLRGSADSEADQQWIAERVKGNTFLLAQLAAIGLESPGYLRQHPELVAEEAEPILQAQLMRQSEAARDLLRQMCVLRTGIDIPGLTFLRLYTDDKEKDDRFGTAVKLEKPGKFTKAELKETAEIVRHLVNSSLVQSRYDKERCEWFYDLHRLIVEYLQTAYQAELPQLMERVYKFYCTGKTVENPKTLEDLRPLLEAQYFAFQLGNYDEASSLLMGKIEKYLEPWGYWSLLKNLCEQILPYITDDTNKRICLQSIGIIYRETGNWDKAEKYFGKSLDSAREHNNKSGIAASLRLLGDIARYRGKWDEAEKHFRQSLEIETELDDRAGMASSWILLGYIAESRGKWDEAEKLYQQYLEVMTELDDRAGIASSRASLGYIEKCRGNWDKAEKLYQQCLDLRTELGDRAGMAWSWGQLGDIARYRGNWDKAEELYRKALNLRTELGDRPGMASSWGVLGDIARNRGKWDEAEKLYRQSLDLRTELGDRAGMAETWASLGENELGKGNLDTAEQYLTEALADMENLKMTWHIAETNFDLAKLWRQRGNEEIAQKHYEKSHQLYEKLGAMKDLERIERDWRETGFLI</sequence>
<dbReference type="InterPro" id="IPR027417">
    <property type="entry name" value="P-loop_NTPase"/>
</dbReference>
<dbReference type="GO" id="GO:0006508">
    <property type="term" value="P:proteolysis"/>
    <property type="evidence" value="ECO:0007669"/>
    <property type="project" value="InterPro"/>
</dbReference>